<dbReference type="AlphaFoldDB" id="A0A2Z5AIR3"/>
<proteinExistence type="predicted"/>
<gene>
    <name evidence="1" type="ORF">CE139_19315</name>
</gene>
<evidence type="ECO:0000313" key="2">
    <source>
        <dbReference type="Proteomes" id="UP000250579"/>
    </source>
</evidence>
<evidence type="ECO:0000313" key="1">
    <source>
        <dbReference type="EMBL" id="AXA69060.1"/>
    </source>
</evidence>
<organism evidence="1 2">
    <name type="scientific">Pseudomonas oryzihabitans</name>
    <dbReference type="NCBI Taxonomy" id="47885"/>
    <lineage>
        <taxon>Bacteria</taxon>
        <taxon>Pseudomonadati</taxon>
        <taxon>Pseudomonadota</taxon>
        <taxon>Gammaproteobacteria</taxon>
        <taxon>Pseudomonadales</taxon>
        <taxon>Pseudomonadaceae</taxon>
        <taxon>Pseudomonas</taxon>
    </lineage>
</organism>
<protein>
    <submittedName>
        <fullName evidence="1">Uncharacterized protein</fullName>
    </submittedName>
</protein>
<name>A0A2Z5AIR3_9PSED</name>
<dbReference type="Proteomes" id="UP000250579">
    <property type="component" value="Chromosome"/>
</dbReference>
<sequence length="88" mass="9819">MESAGRALSIGLYPFRVDCRRVSLTEILVAIYHPGESVKLTYTQITNDHALNPFVLNALIARLQKELERLSAYVEPTSAPAVIEHRIA</sequence>
<reference evidence="1 2" key="1">
    <citation type="submission" date="2017-06" db="EMBL/GenBank/DDBJ databases">
        <title>Evolution towards high GC content and high-temperature stress adaptation in endophytic Pseudomonas oryzihabitans impacted its plant-growth promoting traits.</title>
        <authorList>
            <person name="Nascimento F.X."/>
        </authorList>
    </citation>
    <scope>NUCLEOTIDE SEQUENCE [LARGE SCALE GENOMIC DNA]</scope>
    <source>
        <strain evidence="1 2">MS8</strain>
    </source>
</reference>
<accession>A0A2Z5AIR3</accession>
<dbReference type="EMBL" id="CP022198">
    <property type="protein sequence ID" value="AXA69060.1"/>
    <property type="molecule type" value="Genomic_DNA"/>
</dbReference>